<accession>A0A8I1YBV1</accession>
<evidence type="ECO:0000313" key="7">
    <source>
        <dbReference type="EMBL" id="MBP1296912.1"/>
    </source>
</evidence>
<keyword evidence="3 5" id="KW-0732">Signal</keyword>
<reference evidence="7" key="1">
    <citation type="submission" date="2021-02" db="EMBL/GenBank/DDBJ databases">
        <title>Genomic Encyclopedia of Type Strains, Phase IV (KMG-V): Genome sequencing to study the core and pangenomes of soil and plant-associated prokaryotes.</title>
        <authorList>
            <person name="Whitman W."/>
        </authorList>
    </citation>
    <scope>NUCLEOTIDE SEQUENCE</scope>
    <source>
        <strain evidence="7">USDA 406</strain>
    </source>
</reference>
<comment type="similarity">
    <text evidence="1">Belongs to the transglycosylase Slt family.</text>
</comment>
<keyword evidence="7" id="KW-0378">Hydrolase</keyword>
<dbReference type="GO" id="GO:0008933">
    <property type="term" value="F:peptidoglycan lytic transglycosylase activity"/>
    <property type="evidence" value="ECO:0007669"/>
    <property type="project" value="InterPro"/>
</dbReference>
<feature type="chain" id="PRO_5034157375" evidence="5">
    <location>
        <begin position="35"/>
        <end position="837"/>
    </location>
</feature>
<dbReference type="GO" id="GO:0004553">
    <property type="term" value="F:hydrolase activity, hydrolyzing O-glycosyl compounds"/>
    <property type="evidence" value="ECO:0007669"/>
    <property type="project" value="InterPro"/>
</dbReference>
<dbReference type="GO" id="GO:0016020">
    <property type="term" value="C:membrane"/>
    <property type="evidence" value="ECO:0007669"/>
    <property type="project" value="InterPro"/>
</dbReference>
<evidence type="ECO:0000256" key="2">
    <source>
        <dbReference type="ARBA" id="ARBA00009387"/>
    </source>
</evidence>
<dbReference type="GO" id="GO:0000270">
    <property type="term" value="P:peptidoglycan metabolic process"/>
    <property type="evidence" value="ECO:0007669"/>
    <property type="project" value="InterPro"/>
</dbReference>
<name>A0A8I1YBV1_BRAEL</name>
<dbReference type="Pfam" id="PF01464">
    <property type="entry name" value="SLT"/>
    <property type="match status" value="1"/>
</dbReference>
<evidence type="ECO:0000256" key="1">
    <source>
        <dbReference type="ARBA" id="ARBA00007734"/>
    </source>
</evidence>
<keyword evidence="7" id="KW-0326">Glycosidase</keyword>
<feature type="compositionally biased region" description="Low complexity" evidence="4">
    <location>
        <begin position="37"/>
        <end position="98"/>
    </location>
</feature>
<organism evidence="7 8">
    <name type="scientific">Bradyrhizobium elkanii</name>
    <dbReference type="NCBI Taxonomy" id="29448"/>
    <lineage>
        <taxon>Bacteria</taxon>
        <taxon>Pseudomonadati</taxon>
        <taxon>Pseudomonadota</taxon>
        <taxon>Alphaproteobacteria</taxon>
        <taxon>Hyphomicrobiales</taxon>
        <taxon>Nitrobacteraceae</taxon>
        <taxon>Bradyrhizobium</taxon>
    </lineage>
</organism>
<proteinExistence type="inferred from homology"/>
<gene>
    <name evidence="7" type="ORF">JOH49_006665</name>
</gene>
<dbReference type="PROSITE" id="PS00922">
    <property type="entry name" value="TRANSGLYCOSYLASE"/>
    <property type="match status" value="1"/>
</dbReference>
<dbReference type="EMBL" id="JAFICZ010000001">
    <property type="protein sequence ID" value="MBP1296912.1"/>
    <property type="molecule type" value="Genomic_DNA"/>
</dbReference>
<dbReference type="InterPro" id="IPR008258">
    <property type="entry name" value="Transglycosylase_SLT_dom_1"/>
</dbReference>
<dbReference type="Gene3D" id="1.10.530.10">
    <property type="match status" value="1"/>
</dbReference>
<evidence type="ECO:0000256" key="4">
    <source>
        <dbReference type="SAM" id="MobiDB-lite"/>
    </source>
</evidence>
<feature type="domain" description="Transglycosylase SLT" evidence="6">
    <location>
        <begin position="677"/>
        <end position="781"/>
    </location>
</feature>
<dbReference type="CDD" id="cd13401">
    <property type="entry name" value="Slt70-like"/>
    <property type="match status" value="1"/>
</dbReference>
<dbReference type="RefSeq" id="WP_376707421.1">
    <property type="nucleotide sequence ID" value="NZ_JAFICZ010000001.1"/>
</dbReference>
<sequence length="837" mass="89935">MIRSVRAGTLRSTALATSLAFVVGLAAITADAWAAEDAPTAKPAAQDTASKPAPSKTAPKSTAPKAAASKSTATKPGAAKTDATSTAKTDAAKTSAAKTDTHKTEAHKTTSPKSGAVKTDGAKAAPAKTEAHKATTPKTPESKGTTSKTNTSKTTAAKPAAPVATGTVSNRSVPAPALVPATRQHAAPIARKPVLPAAVAATSSTSQSDKEALASVVELLRKRKPADATEAEASISDPVARKLAEWLILRSEDNGASVERYRAFLDANPSWPSQTFLRRRIEASLWDDRRDDSAVWTWFQNESPVSAKGRLALAKVMIGRGDRGNAERLVREAWRNDGMSEDTENTALDLFGSLLTAGDHKARMDTMLYGTDNEAAGMREAKRLGSGYVALAKARIAATRKGSNLRALLEAVPSELSGDTGYLFAKIQLLRREEKFAEAARLMLSAPKEASRLYNVDEWWIERRLLARKMIDSSEFRTAYLIARDAALPARDIYKTEQEFTSGWIALRFLNDPALAAQHFARIGVGSANPTALARAGYWQGRAAEAAGQGQEARAAYARAAEQSTSYYGQLARAKLGLPQIALNSAPRGRGAERLEIVRAVALLYEIDARELAIPIFGDMGDNGDPEALAGLGELTARHGDARGMLLMGKAALNRGLPFDHYAYPVNGIPSFRQVGPEVEQSVVYAIARQESAFNPAVVSPAQAYGLMQVTPDAGRYVCKRAGIGFDLNRMKTDPVYNAMLGAAELGGLLEDYRGSYILTFAAYNAGRGSVRKWIERYGDPRDPKVDAVDWVELIPFSETRNYVQRIMENLQVYRARFGGGTKLQIEADLRRGASVE</sequence>
<dbReference type="SUPFAM" id="SSF53955">
    <property type="entry name" value="Lysozyme-like"/>
    <property type="match status" value="1"/>
</dbReference>
<comment type="similarity">
    <text evidence="2">Belongs to the virb1 family.</text>
</comment>
<dbReference type="EC" id="3.2.1.-" evidence="7"/>
<feature type="compositionally biased region" description="Basic and acidic residues" evidence="4">
    <location>
        <begin position="99"/>
        <end position="108"/>
    </location>
</feature>
<dbReference type="Gene3D" id="1.25.20.10">
    <property type="entry name" value="Bacterial muramidases"/>
    <property type="match status" value="1"/>
</dbReference>
<dbReference type="AlphaFoldDB" id="A0A8I1YBV1"/>
<evidence type="ECO:0000256" key="5">
    <source>
        <dbReference type="SAM" id="SignalP"/>
    </source>
</evidence>
<dbReference type="PANTHER" id="PTHR37423">
    <property type="entry name" value="SOLUBLE LYTIC MUREIN TRANSGLYCOSYLASE-RELATED"/>
    <property type="match status" value="1"/>
</dbReference>
<evidence type="ECO:0000259" key="6">
    <source>
        <dbReference type="Pfam" id="PF01464"/>
    </source>
</evidence>
<dbReference type="PANTHER" id="PTHR37423:SF2">
    <property type="entry name" value="MEMBRANE-BOUND LYTIC MUREIN TRANSGLYCOSYLASE C"/>
    <property type="match status" value="1"/>
</dbReference>
<evidence type="ECO:0000256" key="3">
    <source>
        <dbReference type="ARBA" id="ARBA00022729"/>
    </source>
</evidence>
<protein>
    <submittedName>
        <fullName evidence="7">Soluble lytic murein transglycosylase</fullName>
        <ecNumber evidence="7">3.2.1.-</ecNumber>
    </submittedName>
</protein>
<dbReference type="InterPro" id="IPR008939">
    <property type="entry name" value="Lytic_TGlycosylase_superhlx_U"/>
</dbReference>
<feature type="signal peptide" evidence="5">
    <location>
        <begin position="1"/>
        <end position="34"/>
    </location>
</feature>
<dbReference type="Proteomes" id="UP000673383">
    <property type="component" value="Unassembled WGS sequence"/>
</dbReference>
<evidence type="ECO:0000313" key="8">
    <source>
        <dbReference type="Proteomes" id="UP000673383"/>
    </source>
</evidence>
<dbReference type="SUPFAM" id="SSF48435">
    <property type="entry name" value="Bacterial muramidases"/>
    <property type="match status" value="1"/>
</dbReference>
<dbReference type="GO" id="GO:0042597">
    <property type="term" value="C:periplasmic space"/>
    <property type="evidence" value="ECO:0007669"/>
    <property type="project" value="InterPro"/>
</dbReference>
<dbReference type="InterPro" id="IPR023346">
    <property type="entry name" value="Lysozyme-like_dom_sf"/>
</dbReference>
<dbReference type="InterPro" id="IPR000189">
    <property type="entry name" value="Transglyc_AS"/>
</dbReference>
<comment type="caution">
    <text evidence="7">The sequence shown here is derived from an EMBL/GenBank/DDBJ whole genome shotgun (WGS) entry which is preliminary data.</text>
</comment>
<feature type="compositionally biased region" description="Low complexity" evidence="4">
    <location>
        <begin position="143"/>
        <end position="168"/>
    </location>
</feature>
<feature type="region of interest" description="Disordered" evidence="4">
    <location>
        <begin position="37"/>
        <end position="172"/>
    </location>
</feature>